<dbReference type="PANTHER" id="PTHR14119:SF3">
    <property type="entry name" value="ISOCHORISMATASE DOMAIN-CONTAINING PROTEIN 2"/>
    <property type="match status" value="1"/>
</dbReference>
<dbReference type="Proteomes" id="UP000316855">
    <property type="component" value="Chromosome"/>
</dbReference>
<feature type="domain" description="Isochorismatase-like" evidence="1">
    <location>
        <begin position="21"/>
        <end position="168"/>
    </location>
</feature>
<organism evidence="2 3">
    <name type="scientific">Gimesia algae</name>
    <dbReference type="NCBI Taxonomy" id="2527971"/>
    <lineage>
        <taxon>Bacteria</taxon>
        <taxon>Pseudomonadati</taxon>
        <taxon>Planctomycetota</taxon>
        <taxon>Planctomycetia</taxon>
        <taxon>Planctomycetales</taxon>
        <taxon>Planctomycetaceae</taxon>
        <taxon>Gimesia</taxon>
    </lineage>
</organism>
<dbReference type="KEGG" id="gax:Pan161_49350"/>
<name>A0A517VJT1_9PLAN</name>
<gene>
    <name evidence="2" type="ORF">Pan161_49350</name>
</gene>
<dbReference type="RefSeq" id="WP_232103456.1">
    <property type="nucleotide sequence ID" value="NZ_CP036343.1"/>
</dbReference>
<dbReference type="EMBL" id="CP036343">
    <property type="protein sequence ID" value="QDT93258.1"/>
    <property type="molecule type" value="Genomic_DNA"/>
</dbReference>
<keyword evidence="3" id="KW-1185">Reference proteome</keyword>
<sequence>MSESPNLIPRSIDLLSHQECQLVVVDVQEKLLPVIPDADNLTHRIRQLLQAAQLFEIPLHCSEQYPKGLGATVPALAELLPAPREKLRFSAAACLGWETAANTVDSRTRIVLSGIEAHICVQQTALDLLAAGYRVIIPVDAIASRNQLDWEIAIKRMENSGASITTTEAILFEWCEVAGTPEFKQISRLVTEKPPITEKL</sequence>
<dbReference type="SUPFAM" id="SSF52499">
    <property type="entry name" value="Isochorismatase-like hydrolases"/>
    <property type="match status" value="1"/>
</dbReference>
<evidence type="ECO:0000259" key="1">
    <source>
        <dbReference type="Pfam" id="PF00857"/>
    </source>
</evidence>
<protein>
    <submittedName>
        <fullName evidence="2">Isochorismatase family protein</fullName>
    </submittedName>
</protein>
<reference evidence="2 3" key="1">
    <citation type="submission" date="2019-02" db="EMBL/GenBank/DDBJ databases">
        <title>Deep-cultivation of Planctomycetes and their phenomic and genomic characterization uncovers novel biology.</title>
        <authorList>
            <person name="Wiegand S."/>
            <person name="Jogler M."/>
            <person name="Boedeker C."/>
            <person name="Pinto D."/>
            <person name="Vollmers J."/>
            <person name="Rivas-Marin E."/>
            <person name="Kohn T."/>
            <person name="Peeters S.H."/>
            <person name="Heuer A."/>
            <person name="Rast P."/>
            <person name="Oberbeckmann S."/>
            <person name="Bunk B."/>
            <person name="Jeske O."/>
            <person name="Meyerdierks A."/>
            <person name="Storesund J.E."/>
            <person name="Kallscheuer N."/>
            <person name="Luecker S."/>
            <person name="Lage O.M."/>
            <person name="Pohl T."/>
            <person name="Merkel B.J."/>
            <person name="Hornburger P."/>
            <person name="Mueller R.-W."/>
            <person name="Bruemmer F."/>
            <person name="Labrenz M."/>
            <person name="Spormann A.M."/>
            <person name="Op den Camp H."/>
            <person name="Overmann J."/>
            <person name="Amann R."/>
            <person name="Jetten M.S.M."/>
            <person name="Mascher T."/>
            <person name="Medema M.H."/>
            <person name="Devos D.P."/>
            <person name="Kaster A.-K."/>
            <person name="Ovreas L."/>
            <person name="Rohde M."/>
            <person name="Galperin M.Y."/>
            <person name="Jogler C."/>
        </authorList>
    </citation>
    <scope>NUCLEOTIDE SEQUENCE [LARGE SCALE GENOMIC DNA]</scope>
    <source>
        <strain evidence="2 3">Pan161</strain>
    </source>
</reference>
<dbReference type="Pfam" id="PF00857">
    <property type="entry name" value="Isochorismatase"/>
    <property type="match status" value="1"/>
</dbReference>
<dbReference type="InterPro" id="IPR050993">
    <property type="entry name" value="Isochorismatase_domain"/>
</dbReference>
<evidence type="ECO:0000313" key="3">
    <source>
        <dbReference type="Proteomes" id="UP000316855"/>
    </source>
</evidence>
<dbReference type="AlphaFoldDB" id="A0A517VJT1"/>
<accession>A0A517VJT1</accession>
<dbReference type="InterPro" id="IPR000868">
    <property type="entry name" value="Isochorismatase-like_dom"/>
</dbReference>
<dbReference type="InterPro" id="IPR036380">
    <property type="entry name" value="Isochorismatase-like_sf"/>
</dbReference>
<proteinExistence type="predicted"/>
<dbReference type="Gene3D" id="3.40.50.850">
    <property type="entry name" value="Isochorismatase-like"/>
    <property type="match status" value="1"/>
</dbReference>
<evidence type="ECO:0000313" key="2">
    <source>
        <dbReference type="EMBL" id="QDT93258.1"/>
    </source>
</evidence>
<dbReference type="PANTHER" id="PTHR14119">
    <property type="entry name" value="HYDROLASE"/>
    <property type="match status" value="1"/>
</dbReference>